<evidence type="ECO:0000313" key="2">
    <source>
        <dbReference type="Proteomes" id="UP000318384"/>
    </source>
</evidence>
<reference evidence="1 2" key="1">
    <citation type="submission" date="2019-03" db="EMBL/GenBank/DDBJ databases">
        <title>Deep-cultivation of Planctomycetes and their phenomic and genomic characterization uncovers novel biology.</title>
        <authorList>
            <person name="Wiegand S."/>
            <person name="Jogler M."/>
            <person name="Boedeker C."/>
            <person name="Pinto D."/>
            <person name="Vollmers J."/>
            <person name="Rivas-Marin E."/>
            <person name="Kohn T."/>
            <person name="Peeters S.H."/>
            <person name="Heuer A."/>
            <person name="Rast P."/>
            <person name="Oberbeckmann S."/>
            <person name="Bunk B."/>
            <person name="Jeske O."/>
            <person name="Meyerdierks A."/>
            <person name="Storesund J.E."/>
            <person name="Kallscheuer N."/>
            <person name="Luecker S."/>
            <person name="Lage O.M."/>
            <person name="Pohl T."/>
            <person name="Merkel B.J."/>
            <person name="Hornburger P."/>
            <person name="Mueller R.-W."/>
            <person name="Bruemmer F."/>
            <person name="Labrenz M."/>
            <person name="Spormann A.M."/>
            <person name="Op den Camp H."/>
            <person name="Overmann J."/>
            <person name="Amann R."/>
            <person name="Jetten M.S.M."/>
            <person name="Mascher T."/>
            <person name="Medema M.H."/>
            <person name="Devos D.P."/>
            <person name="Kaster A.-K."/>
            <person name="Ovreas L."/>
            <person name="Rohde M."/>
            <person name="Galperin M.Y."/>
            <person name="Jogler C."/>
        </authorList>
    </citation>
    <scope>NUCLEOTIDE SEQUENCE [LARGE SCALE GENOMIC DNA]</scope>
    <source>
        <strain evidence="1 2">V202</strain>
    </source>
</reference>
<protein>
    <submittedName>
        <fullName evidence="1">Uncharacterized protein</fullName>
    </submittedName>
</protein>
<dbReference type="OrthoDB" id="9976173at2"/>
<keyword evidence="2" id="KW-1185">Reference proteome</keyword>
<sequence>MKLFNHFNMRESFEPFKGVYDLRQLLKILDDYDYTPSELIYLIPQVTTEENCEINMRLLSEYISHNAFSFIVRNSRLFVLDEAAYSTDDDWYAHVVIDGKLDSHFVEGIKVMKSFFTDEKWDSYDDLSEQR</sequence>
<dbReference type="EMBL" id="CP037422">
    <property type="protein sequence ID" value="QDU08152.1"/>
    <property type="molecule type" value="Genomic_DNA"/>
</dbReference>
<gene>
    <name evidence="1" type="ORF">V202x_15160</name>
</gene>
<organism evidence="1 2">
    <name type="scientific">Gimesia aquarii</name>
    <dbReference type="NCBI Taxonomy" id="2527964"/>
    <lineage>
        <taxon>Bacteria</taxon>
        <taxon>Pseudomonadati</taxon>
        <taxon>Planctomycetota</taxon>
        <taxon>Planctomycetia</taxon>
        <taxon>Planctomycetales</taxon>
        <taxon>Planctomycetaceae</taxon>
        <taxon>Gimesia</taxon>
    </lineage>
</organism>
<accession>A0A517WSC3</accession>
<dbReference type="Proteomes" id="UP000318384">
    <property type="component" value="Chromosome"/>
</dbReference>
<evidence type="ECO:0000313" key="1">
    <source>
        <dbReference type="EMBL" id="QDU08152.1"/>
    </source>
</evidence>
<proteinExistence type="predicted"/>
<dbReference type="RefSeq" id="WP_145172588.1">
    <property type="nucleotide sequence ID" value="NZ_CP037422.1"/>
</dbReference>
<dbReference type="AlphaFoldDB" id="A0A517WSC3"/>
<name>A0A517WSC3_9PLAN</name>